<sequence length="137" mass="15665">MPNSETWLEEFYAAGDALDAKSWIPQYWAEDAELQFAGVPVAKGHAEIEAFFSARFDELKSMKHTITNVDVLPDKIYHSATVSYVVKNDPEDRLIQVRALTVFGKTPGENKIRYSHSYMDPTPLIEWKKAVDEQSRQ</sequence>
<gene>
    <name evidence="2" type="ORF">BGW36DRAFT_391693</name>
</gene>
<feature type="domain" description="SnoaL-like" evidence="1">
    <location>
        <begin position="9"/>
        <end position="103"/>
    </location>
</feature>
<accession>A0AAD4KID1</accession>
<evidence type="ECO:0000313" key="3">
    <source>
        <dbReference type="Proteomes" id="UP001201262"/>
    </source>
</evidence>
<dbReference type="CDD" id="cd00531">
    <property type="entry name" value="NTF2_like"/>
    <property type="match status" value="1"/>
</dbReference>
<proteinExistence type="predicted"/>
<dbReference type="EMBL" id="JAJTJA010000016">
    <property type="protein sequence ID" value="KAH8689051.1"/>
    <property type="molecule type" value="Genomic_DNA"/>
</dbReference>
<dbReference type="SUPFAM" id="SSF54427">
    <property type="entry name" value="NTF2-like"/>
    <property type="match status" value="1"/>
</dbReference>
<evidence type="ECO:0000313" key="2">
    <source>
        <dbReference type="EMBL" id="KAH8689051.1"/>
    </source>
</evidence>
<evidence type="ECO:0000259" key="1">
    <source>
        <dbReference type="Pfam" id="PF12680"/>
    </source>
</evidence>
<protein>
    <recommendedName>
        <fullName evidence="1">SnoaL-like domain-containing protein</fullName>
    </recommendedName>
</protein>
<organism evidence="2 3">
    <name type="scientific">Talaromyces proteolyticus</name>
    <dbReference type="NCBI Taxonomy" id="1131652"/>
    <lineage>
        <taxon>Eukaryota</taxon>
        <taxon>Fungi</taxon>
        <taxon>Dikarya</taxon>
        <taxon>Ascomycota</taxon>
        <taxon>Pezizomycotina</taxon>
        <taxon>Eurotiomycetes</taxon>
        <taxon>Eurotiomycetidae</taxon>
        <taxon>Eurotiales</taxon>
        <taxon>Trichocomaceae</taxon>
        <taxon>Talaromyces</taxon>
        <taxon>Talaromyces sect. Bacilispori</taxon>
    </lineage>
</organism>
<dbReference type="GeneID" id="70247901"/>
<name>A0AAD4KID1_9EURO</name>
<comment type="caution">
    <text evidence="2">The sequence shown here is derived from an EMBL/GenBank/DDBJ whole genome shotgun (WGS) entry which is preliminary data.</text>
</comment>
<dbReference type="AlphaFoldDB" id="A0AAD4KID1"/>
<dbReference type="Pfam" id="PF12680">
    <property type="entry name" value="SnoaL_2"/>
    <property type="match status" value="1"/>
</dbReference>
<dbReference type="InterPro" id="IPR037401">
    <property type="entry name" value="SnoaL-like"/>
</dbReference>
<keyword evidence="3" id="KW-1185">Reference proteome</keyword>
<dbReference type="RefSeq" id="XP_046065477.1">
    <property type="nucleotide sequence ID" value="XM_046217614.1"/>
</dbReference>
<reference evidence="2" key="1">
    <citation type="submission" date="2021-12" db="EMBL/GenBank/DDBJ databases">
        <title>Convergent genome expansion in fungi linked to evolution of root-endophyte symbiosis.</title>
        <authorList>
            <consortium name="DOE Joint Genome Institute"/>
            <person name="Ke Y.-H."/>
            <person name="Bonito G."/>
            <person name="Liao H.-L."/>
            <person name="Looney B."/>
            <person name="Rojas-Flechas A."/>
            <person name="Nash J."/>
            <person name="Hameed K."/>
            <person name="Schadt C."/>
            <person name="Martin F."/>
            <person name="Crous P.W."/>
            <person name="Miettinen O."/>
            <person name="Magnuson J.K."/>
            <person name="Labbe J."/>
            <person name="Jacobson D."/>
            <person name="Doktycz M.J."/>
            <person name="Veneault-Fourrey C."/>
            <person name="Kuo A."/>
            <person name="Mondo S."/>
            <person name="Calhoun S."/>
            <person name="Riley R."/>
            <person name="Ohm R."/>
            <person name="LaButti K."/>
            <person name="Andreopoulos B."/>
            <person name="Pangilinan J."/>
            <person name="Nolan M."/>
            <person name="Tritt A."/>
            <person name="Clum A."/>
            <person name="Lipzen A."/>
            <person name="Daum C."/>
            <person name="Barry K."/>
            <person name="Grigoriev I.V."/>
            <person name="Vilgalys R."/>
        </authorList>
    </citation>
    <scope>NUCLEOTIDE SEQUENCE</scope>
    <source>
        <strain evidence="2">PMI_201</strain>
    </source>
</reference>
<dbReference type="Proteomes" id="UP001201262">
    <property type="component" value="Unassembled WGS sequence"/>
</dbReference>
<dbReference type="Gene3D" id="3.10.450.50">
    <property type="match status" value="1"/>
</dbReference>
<dbReference type="InterPro" id="IPR032710">
    <property type="entry name" value="NTF2-like_dom_sf"/>
</dbReference>